<evidence type="ECO:0000256" key="2">
    <source>
        <dbReference type="ARBA" id="ARBA00022643"/>
    </source>
</evidence>
<evidence type="ECO:0000256" key="3">
    <source>
        <dbReference type="ARBA" id="ARBA00023002"/>
    </source>
</evidence>
<name>A0A5J5IY00_9MICO</name>
<comment type="caution">
    <text evidence="6">The sequence shown here is derived from an EMBL/GenBank/DDBJ whole genome shotgun (WGS) entry which is preliminary data.</text>
</comment>
<evidence type="ECO:0000313" key="6">
    <source>
        <dbReference type="EMBL" id="KAA9106371.1"/>
    </source>
</evidence>
<proteinExistence type="predicted"/>
<dbReference type="CDD" id="cd04301">
    <property type="entry name" value="NAT_SF"/>
    <property type="match status" value="1"/>
</dbReference>
<dbReference type="Gene3D" id="3.40.630.30">
    <property type="match status" value="1"/>
</dbReference>
<dbReference type="AlphaFoldDB" id="A0A5J5IY00"/>
<dbReference type="InterPro" id="IPR051260">
    <property type="entry name" value="Diverse_substr_monoxygenases"/>
</dbReference>
<keyword evidence="2" id="KW-0288">FMN</keyword>
<keyword evidence="1" id="KW-0285">Flavoprotein</keyword>
<protein>
    <submittedName>
        <fullName evidence="6">LLM class flavin-dependent oxidoreductase</fullName>
    </submittedName>
</protein>
<dbReference type="InterPro" id="IPR011251">
    <property type="entry name" value="Luciferase-like_dom"/>
</dbReference>
<sequence length="470" mass="50378">MTESSIRIVQESWDGAAATALRARMDEDVHPRYADLLRDGSTTPPPVQVDDVIATLVAYDGDEPVGTASLKRTGPYAEVKRVFIETTHRRTGLAARLLAGLEEVARSRGILDLVLQTGARQPEAIALYEREGWTPIAPFGPYADDGEISRCFAKPLQPLIVGVELPAGANAGAVPQHVIEAILAADAADFIVLTDGYLAPEGSLLLDAGTLATFAAPRTRHAVLVPVITATHTEPFHVAKVIQTLDFVSRGRAGWQPGVETDARIAALFGRKGVEDDATLWAEADEVIDVVSRLWDSWEDDAEIRDVETGRFIDRDRVHHIDFVGRFFSVKGPSIVPRSPQGQPPIVLRVDDEDEDALAVAAARADVIRVSASGVARARDAVRAVGREGVAVIVELPASASPRGDAGRAVSIRQETGADGAVIVFDRIPAEIRDIAEAVRGTGSGRGGTFRDRLGLIRPASRYVREGITA</sequence>
<dbReference type="InterPro" id="IPR016181">
    <property type="entry name" value="Acyl_CoA_acyltransferase"/>
</dbReference>
<dbReference type="SUPFAM" id="SSF55729">
    <property type="entry name" value="Acyl-CoA N-acyltransferases (Nat)"/>
    <property type="match status" value="1"/>
</dbReference>
<gene>
    <name evidence="6" type="ORF">F6B43_14535</name>
</gene>
<evidence type="ECO:0000259" key="5">
    <source>
        <dbReference type="PROSITE" id="PS51186"/>
    </source>
</evidence>
<feature type="domain" description="N-acetyltransferase" evidence="5">
    <location>
        <begin position="4"/>
        <end position="157"/>
    </location>
</feature>
<evidence type="ECO:0000256" key="4">
    <source>
        <dbReference type="ARBA" id="ARBA00023033"/>
    </source>
</evidence>
<dbReference type="InterPro" id="IPR036661">
    <property type="entry name" value="Luciferase-like_sf"/>
</dbReference>
<dbReference type="Pfam" id="PF00583">
    <property type="entry name" value="Acetyltransf_1"/>
    <property type="match status" value="1"/>
</dbReference>
<dbReference type="PROSITE" id="PS51186">
    <property type="entry name" value="GNAT"/>
    <property type="match status" value="1"/>
</dbReference>
<keyword evidence="3" id="KW-0560">Oxidoreductase</keyword>
<evidence type="ECO:0000313" key="7">
    <source>
        <dbReference type="Proteomes" id="UP000325827"/>
    </source>
</evidence>
<dbReference type="PANTHER" id="PTHR30011">
    <property type="entry name" value="ALKANESULFONATE MONOOXYGENASE-RELATED"/>
    <property type="match status" value="1"/>
</dbReference>
<dbReference type="Gene3D" id="3.20.20.30">
    <property type="entry name" value="Luciferase-like domain"/>
    <property type="match status" value="1"/>
</dbReference>
<dbReference type="EMBL" id="VYSA01000003">
    <property type="protein sequence ID" value="KAA9106371.1"/>
    <property type="molecule type" value="Genomic_DNA"/>
</dbReference>
<dbReference type="GO" id="GO:0004497">
    <property type="term" value="F:monooxygenase activity"/>
    <property type="evidence" value="ECO:0007669"/>
    <property type="project" value="UniProtKB-KW"/>
</dbReference>
<accession>A0A5J5IY00</accession>
<keyword evidence="4" id="KW-0503">Monooxygenase</keyword>
<dbReference type="RefSeq" id="WP_150449712.1">
    <property type="nucleotide sequence ID" value="NZ_VYSA01000003.1"/>
</dbReference>
<dbReference type="PANTHER" id="PTHR30011:SF16">
    <property type="entry name" value="C2H2 FINGER DOMAIN TRANSCRIPTION FACTOR (EUROFUNG)-RELATED"/>
    <property type="match status" value="1"/>
</dbReference>
<dbReference type="SUPFAM" id="SSF51679">
    <property type="entry name" value="Bacterial luciferase-like"/>
    <property type="match status" value="1"/>
</dbReference>
<dbReference type="InterPro" id="IPR000182">
    <property type="entry name" value="GNAT_dom"/>
</dbReference>
<dbReference type="OrthoDB" id="3265338at2"/>
<reference evidence="7" key="1">
    <citation type="submission" date="2019-09" db="EMBL/GenBank/DDBJ databases">
        <title>Mumia zhuanghuii sp. nov. isolated from the intestinal contents of plateau pika (Ochotona curzoniae) in the Qinghai-Tibet plateau of China.</title>
        <authorList>
            <person name="Tian Z."/>
        </authorList>
    </citation>
    <scope>NUCLEOTIDE SEQUENCE [LARGE SCALE GENOMIC DNA]</scope>
    <source>
        <strain evidence="7">JCM 30598</strain>
    </source>
</reference>
<dbReference type="GO" id="GO:0016747">
    <property type="term" value="F:acyltransferase activity, transferring groups other than amino-acyl groups"/>
    <property type="evidence" value="ECO:0007669"/>
    <property type="project" value="InterPro"/>
</dbReference>
<dbReference type="GO" id="GO:0016705">
    <property type="term" value="F:oxidoreductase activity, acting on paired donors, with incorporation or reduction of molecular oxygen"/>
    <property type="evidence" value="ECO:0007669"/>
    <property type="project" value="InterPro"/>
</dbReference>
<keyword evidence="7" id="KW-1185">Reference proteome</keyword>
<organism evidence="6 7">
    <name type="scientific">Microbacterium rhizomatis</name>
    <dbReference type="NCBI Taxonomy" id="1631477"/>
    <lineage>
        <taxon>Bacteria</taxon>
        <taxon>Bacillati</taxon>
        <taxon>Actinomycetota</taxon>
        <taxon>Actinomycetes</taxon>
        <taxon>Micrococcales</taxon>
        <taxon>Microbacteriaceae</taxon>
        <taxon>Microbacterium</taxon>
    </lineage>
</organism>
<dbReference type="Pfam" id="PF00296">
    <property type="entry name" value="Bac_luciferase"/>
    <property type="match status" value="1"/>
</dbReference>
<evidence type="ECO:0000256" key="1">
    <source>
        <dbReference type="ARBA" id="ARBA00022630"/>
    </source>
</evidence>
<dbReference type="Proteomes" id="UP000325827">
    <property type="component" value="Unassembled WGS sequence"/>
</dbReference>